<reference evidence="1 3" key="1">
    <citation type="submission" date="2016-02" db="EMBL/GenBank/DDBJ databases">
        <title>Draft genome sequence of Acidibacillus ferrooxidans SLC66.</title>
        <authorList>
            <person name="Oliveira G."/>
            <person name="Nancucheo I."/>
            <person name="Dall'Agnol H."/>
            <person name="Johnson B."/>
            <person name="Oliveira R."/>
            <person name="Nunes G.L."/>
            <person name="Tzotzos G."/>
            <person name="Orellana S.C."/>
            <person name="Salim A.C."/>
            <person name="Araujo F.M."/>
        </authorList>
    </citation>
    <scope>NUCLEOTIDE SEQUENCE [LARGE SCALE GENOMIC DNA]</scope>
    <source>
        <strain evidence="1 3">SLC66</strain>
    </source>
</reference>
<evidence type="ECO:0000313" key="2">
    <source>
        <dbReference type="EMBL" id="OPG15104.1"/>
    </source>
</evidence>
<dbReference type="STRING" id="1765683.B2M26_13200"/>
<dbReference type="Proteomes" id="UP000190229">
    <property type="component" value="Unassembled WGS sequence"/>
</dbReference>
<organism evidence="2 4">
    <name type="scientific">Ferroacidibacillus organovorans</name>
    <dbReference type="NCBI Taxonomy" id="1765683"/>
    <lineage>
        <taxon>Bacteria</taxon>
        <taxon>Bacillati</taxon>
        <taxon>Bacillota</taxon>
        <taxon>Bacilli</taxon>
        <taxon>Bacillales</taxon>
        <taxon>Alicyclobacillaceae</taxon>
        <taxon>Ferroacidibacillus</taxon>
    </lineage>
</organism>
<dbReference type="EMBL" id="MWPS01000043">
    <property type="protein sequence ID" value="OPG15104.1"/>
    <property type="molecule type" value="Genomic_DNA"/>
</dbReference>
<evidence type="ECO:0000313" key="3">
    <source>
        <dbReference type="Proteomes" id="UP000077421"/>
    </source>
</evidence>
<evidence type="ECO:0000313" key="4">
    <source>
        <dbReference type="Proteomes" id="UP000190229"/>
    </source>
</evidence>
<comment type="caution">
    <text evidence="2">The sequence shown here is derived from an EMBL/GenBank/DDBJ whole genome shotgun (WGS) entry which is preliminary data.</text>
</comment>
<keyword evidence="4" id="KW-1185">Reference proteome</keyword>
<proteinExistence type="predicted"/>
<protein>
    <submittedName>
        <fullName evidence="2">Uncharacterized protein</fullName>
    </submittedName>
</protein>
<evidence type="ECO:0000313" key="1">
    <source>
        <dbReference type="EMBL" id="OAG95114.1"/>
    </source>
</evidence>
<reference evidence="2 4" key="2">
    <citation type="submission" date="2017-02" db="EMBL/GenBank/DDBJ databases">
        <title>Draft genome of Acidibacillus ferrooxidans Huett2.</title>
        <authorList>
            <person name="Schopf S."/>
        </authorList>
    </citation>
    <scope>NUCLEOTIDE SEQUENCE [LARGE SCALE GENOMIC DNA]</scope>
    <source>
        <strain evidence="2 4">Huett2</strain>
    </source>
</reference>
<dbReference type="EMBL" id="LSUQ01000003">
    <property type="protein sequence ID" value="OAG95114.1"/>
    <property type="molecule type" value="Genomic_DNA"/>
</dbReference>
<sequence>MTASVEWLPVGHVPHGYRRVFVIKQNQKLRHVINLAHMPYEWVFRVKEMAGVEGVEDPALWWGLSVIVSLVAKGTLLGAANLDTADDGYLQIRPLEPMKDELISLTAYQEALRVGVFVFSY</sequence>
<name>A0A162U1H9_9BACL</name>
<dbReference type="RefSeq" id="WP_067560766.1">
    <property type="nucleotide sequence ID" value="NZ_LSUQ01000003.1"/>
</dbReference>
<dbReference type="Proteomes" id="UP000077421">
    <property type="component" value="Unassembled WGS sequence"/>
</dbReference>
<dbReference type="OrthoDB" id="2376981at2"/>
<dbReference type="AlphaFoldDB" id="A0A162U1H9"/>
<gene>
    <name evidence="1" type="ORF">AYW79_01345</name>
    <name evidence="2" type="ORF">B2M26_13200</name>
</gene>
<accession>A0A162U1H9</accession>